<dbReference type="OrthoDB" id="6161020at2"/>
<name>A0A368VSI5_9ACTN</name>
<feature type="compositionally biased region" description="Basic and acidic residues" evidence="1">
    <location>
        <begin position="47"/>
        <end position="70"/>
    </location>
</feature>
<dbReference type="EMBL" id="QPJC01000004">
    <property type="protein sequence ID" value="RCW44701.1"/>
    <property type="molecule type" value="Genomic_DNA"/>
</dbReference>
<accession>A0A368VSI5</accession>
<dbReference type="Pfam" id="PF11387">
    <property type="entry name" value="DUF2795"/>
    <property type="match status" value="1"/>
</dbReference>
<evidence type="ECO:0000313" key="3">
    <source>
        <dbReference type="Proteomes" id="UP000253495"/>
    </source>
</evidence>
<dbReference type="RefSeq" id="WP_114452806.1">
    <property type="nucleotide sequence ID" value="NZ_QPJC01000004.1"/>
</dbReference>
<dbReference type="AlphaFoldDB" id="A0A368VSI5"/>
<keyword evidence="3" id="KW-1185">Reference proteome</keyword>
<proteinExistence type="predicted"/>
<evidence type="ECO:0000256" key="1">
    <source>
        <dbReference type="SAM" id="MobiDB-lite"/>
    </source>
</evidence>
<gene>
    <name evidence="2" type="ORF">DFQ14_104292</name>
</gene>
<feature type="region of interest" description="Disordered" evidence="1">
    <location>
        <begin position="42"/>
        <end position="70"/>
    </location>
</feature>
<comment type="caution">
    <text evidence="2">The sequence shown here is derived from an EMBL/GenBank/DDBJ whole genome shotgun (WGS) entry which is preliminary data.</text>
</comment>
<reference evidence="2 3" key="1">
    <citation type="submission" date="2018-07" db="EMBL/GenBank/DDBJ databases">
        <title>Genomic Encyclopedia of Type Strains, Phase III (KMG-III): the genomes of soil and plant-associated and newly described type strains.</title>
        <authorList>
            <person name="Whitman W."/>
        </authorList>
    </citation>
    <scope>NUCLEOTIDE SEQUENCE [LARGE SCALE GENOMIC DNA]</scope>
    <source>
        <strain evidence="2 3">CECT 8575</strain>
    </source>
</reference>
<dbReference type="Proteomes" id="UP000253495">
    <property type="component" value="Unassembled WGS sequence"/>
</dbReference>
<sequence>MTDSDERRIAKALQGLEFPAAESDPGPYAEDRGVAERALRTLGSLPEDGHGSSEEVERAVPQRPGEELPN</sequence>
<evidence type="ECO:0008006" key="4">
    <source>
        <dbReference type="Google" id="ProtNLM"/>
    </source>
</evidence>
<dbReference type="InterPro" id="IPR021527">
    <property type="entry name" value="DUF2795"/>
</dbReference>
<evidence type="ECO:0000313" key="2">
    <source>
        <dbReference type="EMBL" id="RCW44701.1"/>
    </source>
</evidence>
<organism evidence="2 3">
    <name type="scientific">Halopolyspora algeriensis</name>
    <dbReference type="NCBI Taxonomy" id="1500506"/>
    <lineage>
        <taxon>Bacteria</taxon>
        <taxon>Bacillati</taxon>
        <taxon>Actinomycetota</taxon>
        <taxon>Actinomycetes</taxon>
        <taxon>Actinomycetes incertae sedis</taxon>
        <taxon>Halopolyspora</taxon>
    </lineage>
</organism>
<protein>
    <recommendedName>
        <fullName evidence="4">DUF2795 domain-containing protein</fullName>
    </recommendedName>
</protein>